<dbReference type="GO" id="GO:0016020">
    <property type="term" value="C:membrane"/>
    <property type="evidence" value="ECO:0007669"/>
    <property type="project" value="InterPro"/>
</dbReference>
<dbReference type="GO" id="GO:0010181">
    <property type="term" value="F:FMN binding"/>
    <property type="evidence" value="ECO:0007669"/>
    <property type="project" value="InterPro"/>
</dbReference>
<dbReference type="Proteomes" id="UP000279859">
    <property type="component" value="Unassembled WGS sequence"/>
</dbReference>
<dbReference type="EMBL" id="RDSR01000001">
    <property type="protein sequence ID" value="RNE67457.1"/>
    <property type="molecule type" value="Genomic_DNA"/>
</dbReference>
<sequence length="157" mass="15719">MGGILAGAAVIVVGWEAGEVTPPSHQALSSPAGHTGADGSSATGSSATRSAGSSPADTAQSASGAYRDGTYTGSTISTRFGNVQVRVQVSGGDIAAVTPLRLTDRDRRSVMISQHAAPLLQQEALAAQSASVDAISGATYTSEGYRQSLQAALDQAQ</sequence>
<proteinExistence type="predicted"/>
<dbReference type="AlphaFoldDB" id="A0A3M8LPI4"/>
<dbReference type="OrthoDB" id="8099475at2"/>
<accession>A0A3M8LPI4</accession>
<dbReference type="SMART" id="SM00900">
    <property type="entry name" value="FMN_bind"/>
    <property type="match status" value="1"/>
</dbReference>
<evidence type="ECO:0000259" key="2">
    <source>
        <dbReference type="SMART" id="SM00900"/>
    </source>
</evidence>
<reference evidence="3 4" key="1">
    <citation type="submission" date="2018-11" db="EMBL/GenBank/DDBJ databases">
        <title>Cryobacterium sp. nov., isolated from rhizosphere soil of lettuce.</title>
        <authorList>
            <person name="Wang Y."/>
        </authorList>
    </citation>
    <scope>NUCLEOTIDE SEQUENCE [LARGE SCALE GENOMIC DNA]</scope>
    <source>
        <strain evidence="3 4">NEAU-85</strain>
    </source>
</reference>
<organism evidence="3 4">
    <name type="scientific">Cryobacterium tepidiphilum</name>
    <dbReference type="NCBI Taxonomy" id="2486026"/>
    <lineage>
        <taxon>Bacteria</taxon>
        <taxon>Bacillati</taxon>
        <taxon>Actinomycetota</taxon>
        <taxon>Actinomycetes</taxon>
        <taxon>Micrococcales</taxon>
        <taxon>Microbacteriaceae</taxon>
        <taxon>Cryobacterium</taxon>
    </lineage>
</organism>
<dbReference type="Gene3D" id="3.90.1010.20">
    <property type="match status" value="1"/>
</dbReference>
<dbReference type="Pfam" id="PF04205">
    <property type="entry name" value="FMN_bind"/>
    <property type="match status" value="1"/>
</dbReference>
<evidence type="ECO:0000256" key="1">
    <source>
        <dbReference type="SAM" id="MobiDB-lite"/>
    </source>
</evidence>
<feature type="compositionally biased region" description="Low complexity" evidence="1">
    <location>
        <begin position="32"/>
        <end position="54"/>
    </location>
</feature>
<name>A0A3M8LPI4_9MICO</name>
<protein>
    <submittedName>
        <fullName evidence="3">FMN-binding protein</fullName>
    </submittedName>
</protein>
<keyword evidence="4" id="KW-1185">Reference proteome</keyword>
<evidence type="ECO:0000313" key="3">
    <source>
        <dbReference type="EMBL" id="RNE67457.1"/>
    </source>
</evidence>
<feature type="domain" description="FMN-binding" evidence="2">
    <location>
        <begin position="79"/>
        <end position="156"/>
    </location>
</feature>
<comment type="caution">
    <text evidence="3">The sequence shown here is derived from an EMBL/GenBank/DDBJ whole genome shotgun (WGS) entry which is preliminary data.</text>
</comment>
<dbReference type="InterPro" id="IPR007329">
    <property type="entry name" value="FMN-bd"/>
</dbReference>
<feature type="region of interest" description="Disordered" evidence="1">
    <location>
        <begin position="21"/>
        <end position="68"/>
    </location>
</feature>
<gene>
    <name evidence="3" type="ORF">EEJ31_00505</name>
</gene>
<evidence type="ECO:0000313" key="4">
    <source>
        <dbReference type="Proteomes" id="UP000279859"/>
    </source>
</evidence>